<accession>A0AAN7HN94</accession>
<feature type="compositionally biased region" description="Polar residues" evidence="2">
    <location>
        <begin position="264"/>
        <end position="286"/>
    </location>
</feature>
<proteinExistence type="predicted"/>
<evidence type="ECO:0000259" key="3">
    <source>
        <dbReference type="Pfam" id="PF15456"/>
    </source>
</evidence>
<feature type="compositionally biased region" description="Low complexity" evidence="2">
    <location>
        <begin position="685"/>
        <end position="702"/>
    </location>
</feature>
<comment type="caution">
    <text evidence="4">The sequence shown here is derived from an EMBL/GenBank/DDBJ whole genome shotgun (WGS) entry which is preliminary data.</text>
</comment>
<feature type="region of interest" description="Disordered" evidence="2">
    <location>
        <begin position="34"/>
        <end position="54"/>
    </location>
</feature>
<feature type="compositionally biased region" description="Polar residues" evidence="2">
    <location>
        <begin position="236"/>
        <end position="247"/>
    </location>
</feature>
<dbReference type="EMBL" id="MU857689">
    <property type="protein sequence ID" value="KAK4245854.1"/>
    <property type="molecule type" value="Genomic_DNA"/>
</dbReference>
<evidence type="ECO:0000256" key="1">
    <source>
        <dbReference type="SAM" id="Coils"/>
    </source>
</evidence>
<organism evidence="4 5">
    <name type="scientific">Corynascus novoguineensis</name>
    <dbReference type="NCBI Taxonomy" id="1126955"/>
    <lineage>
        <taxon>Eukaryota</taxon>
        <taxon>Fungi</taxon>
        <taxon>Dikarya</taxon>
        <taxon>Ascomycota</taxon>
        <taxon>Pezizomycotina</taxon>
        <taxon>Sordariomycetes</taxon>
        <taxon>Sordariomycetidae</taxon>
        <taxon>Sordariales</taxon>
        <taxon>Chaetomiaceae</taxon>
        <taxon>Corynascus</taxon>
    </lineage>
</organism>
<feature type="domain" description="Up-regulated during septation protein 1" evidence="3">
    <location>
        <begin position="407"/>
        <end position="524"/>
    </location>
</feature>
<feature type="region of interest" description="Disordered" evidence="2">
    <location>
        <begin position="192"/>
        <end position="390"/>
    </location>
</feature>
<feature type="compositionally biased region" description="Polar residues" evidence="2">
    <location>
        <begin position="35"/>
        <end position="48"/>
    </location>
</feature>
<dbReference type="Proteomes" id="UP001303647">
    <property type="component" value="Unassembled WGS sequence"/>
</dbReference>
<feature type="region of interest" description="Disordered" evidence="2">
    <location>
        <begin position="550"/>
        <end position="582"/>
    </location>
</feature>
<keyword evidence="1" id="KW-0175">Coiled coil</keyword>
<protein>
    <submittedName>
        <fullName evidence="4">Up-regulated during septation-domain-containing protein</fullName>
    </submittedName>
</protein>
<reference evidence="4" key="2">
    <citation type="submission" date="2023-05" db="EMBL/GenBank/DDBJ databases">
        <authorList>
            <consortium name="Lawrence Berkeley National Laboratory"/>
            <person name="Steindorff A."/>
            <person name="Hensen N."/>
            <person name="Bonometti L."/>
            <person name="Westerberg I."/>
            <person name="Brannstrom I.O."/>
            <person name="Guillou S."/>
            <person name="Cros-Aarteil S."/>
            <person name="Calhoun S."/>
            <person name="Haridas S."/>
            <person name="Kuo A."/>
            <person name="Mondo S."/>
            <person name="Pangilinan J."/>
            <person name="Riley R."/>
            <person name="Labutti K."/>
            <person name="Andreopoulos B."/>
            <person name="Lipzen A."/>
            <person name="Chen C."/>
            <person name="Yanf M."/>
            <person name="Daum C."/>
            <person name="Ng V."/>
            <person name="Clum A."/>
            <person name="Ohm R."/>
            <person name="Martin F."/>
            <person name="Silar P."/>
            <person name="Natvig D."/>
            <person name="Lalanne C."/>
            <person name="Gautier V."/>
            <person name="Ament-Velasquez S.L."/>
            <person name="Kruys A."/>
            <person name="Hutchinson M.I."/>
            <person name="Powell A.J."/>
            <person name="Barry K."/>
            <person name="Miller A.N."/>
            <person name="Grigoriev I.V."/>
            <person name="Debuchy R."/>
            <person name="Gladieux P."/>
            <person name="Thoren M.H."/>
            <person name="Johannesson H."/>
        </authorList>
    </citation>
    <scope>NUCLEOTIDE SEQUENCE</scope>
    <source>
        <strain evidence="4">CBS 359.72</strain>
    </source>
</reference>
<name>A0AAN7HN94_9PEZI</name>
<dbReference type="AlphaFoldDB" id="A0AAN7HN94"/>
<feature type="compositionally biased region" description="Basic and acidic residues" evidence="2">
    <location>
        <begin position="192"/>
        <end position="202"/>
    </location>
</feature>
<reference evidence="4" key="1">
    <citation type="journal article" date="2023" name="Mol. Phylogenet. Evol.">
        <title>Genome-scale phylogeny and comparative genomics of the fungal order Sordariales.</title>
        <authorList>
            <person name="Hensen N."/>
            <person name="Bonometti L."/>
            <person name="Westerberg I."/>
            <person name="Brannstrom I.O."/>
            <person name="Guillou S."/>
            <person name="Cros-Aarteil S."/>
            <person name="Calhoun S."/>
            <person name="Haridas S."/>
            <person name="Kuo A."/>
            <person name="Mondo S."/>
            <person name="Pangilinan J."/>
            <person name="Riley R."/>
            <person name="LaButti K."/>
            <person name="Andreopoulos B."/>
            <person name="Lipzen A."/>
            <person name="Chen C."/>
            <person name="Yan M."/>
            <person name="Daum C."/>
            <person name="Ng V."/>
            <person name="Clum A."/>
            <person name="Steindorff A."/>
            <person name="Ohm R.A."/>
            <person name="Martin F."/>
            <person name="Silar P."/>
            <person name="Natvig D.O."/>
            <person name="Lalanne C."/>
            <person name="Gautier V."/>
            <person name="Ament-Velasquez S.L."/>
            <person name="Kruys A."/>
            <person name="Hutchinson M.I."/>
            <person name="Powell A.J."/>
            <person name="Barry K."/>
            <person name="Miller A.N."/>
            <person name="Grigoriev I.V."/>
            <person name="Debuchy R."/>
            <person name="Gladieux P."/>
            <person name="Hiltunen Thoren M."/>
            <person name="Johannesson H."/>
        </authorList>
    </citation>
    <scope>NUCLEOTIDE SEQUENCE</scope>
    <source>
        <strain evidence="4">CBS 359.72</strain>
    </source>
</reference>
<feature type="region of interest" description="Disordered" evidence="2">
    <location>
        <begin position="666"/>
        <end position="702"/>
    </location>
</feature>
<keyword evidence="5" id="KW-1185">Reference proteome</keyword>
<feature type="compositionally biased region" description="Polar residues" evidence="2">
    <location>
        <begin position="552"/>
        <end position="567"/>
    </location>
</feature>
<dbReference type="Pfam" id="PF15456">
    <property type="entry name" value="Uds1"/>
    <property type="match status" value="1"/>
</dbReference>
<gene>
    <name evidence="4" type="ORF">C7999DRAFT_33787</name>
</gene>
<feature type="compositionally biased region" description="Basic and acidic residues" evidence="2">
    <location>
        <begin position="378"/>
        <end position="390"/>
    </location>
</feature>
<feature type="coiled-coil region" evidence="1">
    <location>
        <begin position="487"/>
        <end position="521"/>
    </location>
</feature>
<dbReference type="InterPro" id="IPR029191">
    <property type="entry name" value="Uds1"/>
</dbReference>
<sequence length="716" mass="77841">MDHIASCLLDTDLDPELDDLSLGLNNYIAKAVVSPQESNESLGRSSPSGDKPFAWRMQQPERKYQLFPKDKQTATTPGKALDPEQAYALAMSQGGEKSEKLTAVTSLRIRIKDHNNLIRRRKISVPELGPMTTVQEAAMDSPTIPGRPPIHERSISAPGSSWKPYSLGDCMTSGRTQPIAERPELRSACRSNEELQRAENEVRQPLSPKSLTPLVIPASNSSAPRVAQQLPLSRLRSGSTPLESTARSARIDDSPRSKGPYTPLSASLTTPRSAATTVMTASTLPTPVSAPAESRNSPRPWEKPTSHAATGTPKAMTPEPFATPKAEVGDPLQSHAYGHRRHQSESGSIMERGRPRKRNETCAGPGGTLKRSGSKRSKSTEKEAFERLPRGFKAEDAVNMLSPPEVASLQRQALQQATRFEVLRKEDVDSLSRELRHLDERTEYLRHTYTSLRSGRRNLHTRICQYLRSPRTAKFSHESILKQEEALAELDTSIDEWVNKLEQAENRRTRVRQKLLEHVAAAVTLGAPTGSVVGVSESLQLALGVVRPLNPATISTPPRSPVKTSFTPAPSSSPSPHRAQVPSTILEQPLVEEAAAMETNEAEKGSAPRRAETIRVYADLDIPALLKDVENTIANMGGGDASAKDSCTSLTDAERRQLCRTLSHDVLNGGAPARKPLPISKLAEKPSSASLSSAPAAPAAESATEEIFLTSAVFKP</sequence>
<evidence type="ECO:0000256" key="2">
    <source>
        <dbReference type="SAM" id="MobiDB-lite"/>
    </source>
</evidence>
<evidence type="ECO:0000313" key="4">
    <source>
        <dbReference type="EMBL" id="KAK4245854.1"/>
    </source>
</evidence>
<evidence type="ECO:0000313" key="5">
    <source>
        <dbReference type="Proteomes" id="UP001303647"/>
    </source>
</evidence>